<evidence type="ECO:0000313" key="3">
    <source>
        <dbReference type="Proteomes" id="UP000664702"/>
    </source>
</evidence>
<evidence type="ECO:0000256" key="1">
    <source>
        <dbReference type="SAM" id="MobiDB-lite"/>
    </source>
</evidence>
<dbReference type="KEGG" id="bban:J4G43_026845"/>
<organism evidence="2 3">
    <name type="scientific">Bradyrhizobium barranii subsp. barranii</name>
    <dbReference type="NCBI Taxonomy" id="2823807"/>
    <lineage>
        <taxon>Bacteria</taxon>
        <taxon>Pseudomonadati</taxon>
        <taxon>Pseudomonadota</taxon>
        <taxon>Alphaproteobacteria</taxon>
        <taxon>Hyphomicrobiales</taxon>
        <taxon>Nitrobacteraceae</taxon>
        <taxon>Bradyrhizobium</taxon>
        <taxon>Bradyrhizobium barranii</taxon>
    </lineage>
</organism>
<dbReference type="RefSeq" id="WP_210387364.1">
    <property type="nucleotide sequence ID" value="NZ_CP086136.1"/>
</dbReference>
<feature type="region of interest" description="Disordered" evidence="1">
    <location>
        <begin position="60"/>
        <end position="88"/>
    </location>
</feature>
<gene>
    <name evidence="2" type="ORF">J4G43_026845</name>
</gene>
<dbReference type="EMBL" id="CP086136">
    <property type="protein sequence ID" value="UEM08413.1"/>
    <property type="molecule type" value="Genomic_DNA"/>
</dbReference>
<feature type="compositionally biased region" description="Basic and acidic residues" evidence="1">
    <location>
        <begin position="73"/>
        <end position="88"/>
    </location>
</feature>
<evidence type="ECO:0000313" key="2">
    <source>
        <dbReference type="EMBL" id="UEM08413.1"/>
    </source>
</evidence>
<dbReference type="AlphaFoldDB" id="A0A9X9XL69"/>
<name>A0A9X9XL69_9BRAD</name>
<sequence length="88" mass="9831">MADDSHIEPRLLSGKAAAAYCSVTLNTWSKWVTAGLMPKPVIGRRWDKRAIDQMLDKLSGIEAPSGPAEEENPFEKWMREDAMRRGGT</sequence>
<reference evidence="2 3" key="1">
    <citation type="journal article" date="2022" name="Int. J. Syst. Evol. Microbiol.">
        <title>Strains of Bradyrhizobium barranii sp. nov. associated with legumes native to Canada are symbionts of soybeans and belong to different subspecies (subsp. barranii subsp. nov. and subsp. apii subsp. nov.) and symbiovars (sv. glycinearum and sv. septentrionale).</title>
        <authorList>
            <person name="Bromfield E.S.P."/>
            <person name="Cloutier S."/>
            <person name="Wasai-Hara S."/>
            <person name="Minamisawa K."/>
        </authorList>
    </citation>
    <scope>NUCLEOTIDE SEQUENCE [LARGE SCALE GENOMIC DNA]</scope>
    <source>
        <strain evidence="2 3">144S4</strain>
    </source>
</reference>
<accession>A0A9X9XL69</accession>
<proteinExistence type="predicted"/>
<protein>
    <submittedName>
        <fullName evidence="2">Helix-turn-helix domain-containing protein</fullName>
    </submittedName>
</protein>
<dbReference type="Proteomes" id="UP000664702">
    <property type="component" value="Chromosome"/>
</dbReference>